<protein>
    <submittedName>
        <fullName evidence="2">Uncharacterized protein</fullName>
    </submittedName>
</protein>
<organism evidence="2 3">
    <name type="scientific">Solirubrobacter ginsenosidimutans</name>
    <dbReference type="NCBI Taxonomy" id="490573"/>
    <lineage>
        <taxon>Bacteria</taxon>
        <taxon>Bacillati</taxon>
        <taxon>Actinomycetota</taxon>
        <taxon>Thermoleophilia</taxon>
        <taxon>Solirubrobacterales</taxon>
        <taxon>Solirubrobacteraceae</taxon>
        <taxon>Solirubrobacter</taxon>
    </lineage>
</organism>
<keyword evidence="1" id="KW-0812">Transmembrane</keyword>
<evidence type="ECO:0000313" key="3">
    <source>
        <dbReference type="Proteomes" id="UP001149140"/>
    </source>
</evidence>
<keyword evidence="1" id="KW-1133">Transmembrane helix</keyword>
<dbReference type="EMBL" id="JAPDOD010000052">
    <property type="protein sequence ID" value="MDA0165796.1"/>
    <property type="molecule type" value="Genomic_DNA"/>
</dbReference>
<dbReference type="Proteomes" id="UP001149140">
    <property type="component" value="Unassembled WGS sequence"/>
</dbReference>
<keyword evidence="1" id="KW-0472">Membrane</keyword>
<dbReference type="RefSeq" id="WP_270045058.1">
    <property type="nucleotide sequence ID" value="NZ_JAPDOD010000052.1"/>
</dbReference>
<evidence type="ECO:0000313" key="2">
    <source>
        <dbReference type="EMBL" id="MDA0165796.1"/>
    </source>
</evidence>
<gene>
    <name evidence="2" type="ORF">OM076_36355</name>
</gene>
<comment type="caution">
    <text evidence="2">The sequence shown here is derived from an EMBL/GenBank/DDBJ whole genome shotgun (WGS) entry which is preliminary data.</text>
</comment>
<evidence type="ECO:0000256" key="1">
    <source>
        <dbReference type="SAM" id="Phobius"/>
    </source>
</evidence>
<feature type="transmembrane region" description="Helical" evidence="1">
    <location>
        <begin position="6"/>
        <end position="26"/>
    </location>
</feature>
<name>A0A9X3S766_9ACTN</name>
<reference evidence="2" key="1">
    <citation type="submission" date="2022-10" db="EMBL/GenBank/DDBJ databases">
        <title>The WGS of Solirubrobacter ginsenosidimutans DSM 21036.</title>
        <authorList>
            <person name="Jiang Z."/>
        </authorList>
    </citation>
    <scope>NUCLEOTIDE SEQUENCE</scope>
    <source>
        <strain evidence="2">DSM 21036</strain>
    </source>
</reference>
<sequence>MQDALPIVIVAVVVVGGLVGVATVLFSRGAYDHIGRSTITFDHEAERADEGSIRDEVRAFVEARNARRVARGIPPLDVESEVERRLSGQDG</sequence>
<keyword evidence="3" id="KW-1185">Reference proteome</keyword>
<dbReference type="AlphaFoldDB" id="A0A9X3S766"/>
<accession>A0A9X3S766</accession>
<proteinExistence type="predicted"/>